<comment type="caution">
    <text evidence="2">The sequence shown here is derived from an EMBL/GenBank/DDBJ whole genome shotgun (WGS) entry which is preliminary data.</text>
</comment>
<dbReference type="EMBL" id="JAPJDA010000014">
    <property type="protein sequence ID" value="MCX2838458.1"/>
    <property type="molecule type" value="Genomic_DNA"/>
</dbReference>
<feature type="transmembrane region" description="Helical" evidence="1">
    <location>
        <begin position="5"/>
        <end position="23"/>
    </location>
</feature>
<accession>A0A9X3CXR4</accession>
<name>A0A9X3CXR4_9FLAO</name>
<gene>
    <name evidence="2" type="ORF">OQ279_09860</name>
</gene>
<feature type="transmembrane region" description="Helical" evidence="1">
    <location>
        <begin position="35"/>
        <end position="55"/>
    </location>
</feature>
<evidence type="ECO:0000313" key="2">
    <source>
        <dbReference type="EMBL" id="MCX2838458.1"/>
    </source>
</evidence>
<sequence length="65" mass="6928">MKVLIYILIVVAMGLIAYNATFLDLENAFSGDSKTALIGILASSIVVVLMIILLMSRAIAKKSGE</sequence>
<evidence type="ECO:0000313" key="3">
    <source>
        <dbReference type="Proteomes" id="UP001148482"/>
    </source>
</evidence>
<protein>
    <submittedName>
        <fullName evidence="2">Uncharacterized protein</fullName>
    </submittedName>
</protein>
<dbReference type="AlphaFoldDB" id="A0A9X3CXR4"/>
<keyword evidence="1" id="KW-1133">Transmembrane helix</keyword>
<organism evidence="2 3">
    <name type="scientific">Salinimicrobium profundisediminis</name>
    <dbReference type="NCBI Taxonomy" id="2994553"/>
    <lineage>
        <taxon>Bacteria</taxon>
        <taxon>Pseudomonadati</taxon>
        <taxon>Bacteroidota</taxon>
        <taxon>Flavobacteriia</taxon>
        <taxon>Flavobacteriales</taxon>
        <taxon>Flavobacteriaceae</taxon>
        <taxon>Salinimicrobium</taxon>
    </lineage>
</organism>
<reference evidence="2" key="1">
    <citation type="submission" date="2022-11" db="EMBL/GenBank/DDBJ databases">
        <title>Salinimicrobium profundisediminis sp. nov., isolated from deep-sea sediment of the Mariana Trench.</title>
        <authorList>
            <person name="Fu H."/>
        </authorList>
    </citation>
    <scope>NUCLEOTIDE SEQUENCE</scope>
    <source>
        <strain evidence="2">MT39</strain>
    </source>
</reference>
<keyword evidence="1" id="KW-0472">Membrane</keyword>
<evidence type="ECO:0000256" key="1">
    <source>
        <dbReference type="SAM" id="Phobius"/>
    </source>
</evidence>
<dbReference type="Proteomes" id="UP001148482">
    <property type="component" value="Unassembled WGS sequence"/>
</dbReference>
<proteinExistence type="predicted"/>
<keyword evidence="3" id="KW-1185">Reference proteome</keyword>
<dbReference type="RefSeq" id="WP_266069694.1">
    <property type="nucleotide sequence ID" value="NZ_JAPJDA010000014.1"/>
</dbReference>
<keyword evidence="1" id="KW-0812">Transmembrane</keyword>